<keyword evidence="2" id="KW-1185">Reference proteome</keyword>
<evidence type="ECO:0000313" key="2">
    <source>
        <dbReference type="Proteomes" id="UP000774326"/>
    </source>
</evidence>
<protein>
    <submittedName>
        <fullName evidence="1">Uncharacterized protein</fullName>
    </submittedName>
</protein>
<sequence>MSTSNFNYNGLPTDIKYQIYQIQTESQKLEILSKVPELYQFEKKSQNVVVIFKKGHDRFIPKQFRYKYGSIDPFFVVIPNGFKSTKAASSDSQDFVKIILDSFRDQLPAIKEKLALNTFVGKPTPMLLLDFMFDVNTNNCYSTSSLYPFIYGLVKDIPHSLNIYKTQSDISKLTKSKNCDFSLFDGITEFRPLEGIDSTDISPINNTYIRLHTALMPLRNKPAVRICTFFQDCERAVREEILSLSSSLQGINIVVPSIDYEAADTEDATTLSLEKLIANIRSLSESSSLQFLEEKGERAVNMWDDAIQRAAIAQKTQTLRSFYDNLHTDCSLLKEIPTDYQRFGGRNGAHLIAEVFYHLYSDLNLPDFKDLKQHLYPWTTPKSAGEAFNQRKTNLFFKTKELNSILSNFPRYYGSVKSQFTELTILGRHWLEVAEFETKFYDDFQKARDSEDTTPEELEQLIIDFHDAKIQNESQRMVDSIFITNEDCASFKKVLHAHVTTGKYGKKILMRRAIKKRH</sequence>
<comment type="caution">
    <text evidence="1">The sequence shown here is derived from an EMBL/GenBank/DDBJ whole genome shotgun (WGS) entry which is preliminary data.</text>
</comment>
<name>A0A9P8TPV6_WICPI</name>
<reference evidence="1" key="2">
    <citation type="submission" date="2021-01" db="EMBL/GenBank/DDBJ databases">
        <authorList>
            <person name="Schikora-Tamarit M.A."/>
        </authorList>
    </citation>
    <scope>NUCLEOTIDE SEQUENCE</scope>
    <source>
        <strain evidence="1">CBS2887</strain>
    </source>
</reference>
<accession>A0A9P8TPV6</accession>
<gene>
    <name evidence="1" type="ORF">WICPIJ_002380</name>
</gene>
<evidence type="ECO:0000313" key="1">
    <source>
        <dbReference type="EMBL" id="KAH3686630.1"/>
    </source>
</evidence>
<dbReference type="Proteomes" id="UP000774326">
    <property type="component" value="Unassembled WGS sequence"/>
</dbReference>
<proteinExistence type="predicted"/>
<reference evidence="1" key="1">
    <citation type="journal article" date="2021" name="Open Biol.">
        <title>Shared evolutionary footprints suggest mitochondrial oxidative damage underlies multiple complex I losses in fungi.</title>
        <authorList>
            <person name="Schikora-Tamarit M.A."/>
            <person name="Marcet-Houben M."/>
            <person name="Nosek J."/>
            <person name="Gabaldon T."/>
        </authorList>
    </citation>
    <scope>NUCLEOTIDE SEQUENCE</scope>
    <source>
        <strain evidence="1">CBS2887</strain>
    </source>
</reference>
<dbReference type="EMBL" id="JAEUBG010001287">
    <property type="protein sequence ID" value="KAH3686630.1"/>
    <property type="molecule type" value="Genomic_DNA"/>
</dbReference>
<dbReference type="AlphaFoldDB" id="A0A9P8TPV6"/>
<organism evidence="1 2">
    <name type="scientific">Wickerhamomyces pijperi</name>
    <name type="common">Yeast</name>
    <name type="synonym">Pichia pijperi</name>
    <dbReference type="NCBI Taxonomy" id="599730"/>
    <lineage>
        <taxon>Eukaryota</taxon>
        <taxon>Fungi</taxon>
        <taxon>Dikarya</taxon>
        <taxon>Ascomycota</taxon>
        <taxon>Saccharomycotina</taxon>
        <taxon>Saccharomycetes</taxon>
        <taxon>Phaffomycetales</taxon>
        <taxon>Wickerhamomycetaceae</taxon>
        <taxon>Wickerhamomyces</taxon>
    </lineage>
</organism>